<proteinExistence type="inferred from homology"/>
<keyword evidence="2" id="KW-0689">Ribosomal protein</keyword>
<reference evidence="7" key="2">
    <citation type="submission" date="2025-08" db="UniProtKB">
        <authorList>
            <consortium name="RefSeq"/>
        </authorList>
    </citation>
    <scope>IDENTIFICATION</scope>
    <source>
        <strain evidence="7">14028-0561.14</strain>
        <tissue evidence="7">Whole fly</tissue>
    </source>
</reference>
<organism evidence="6 7">
    <name type="scientific">Drosophila kikkawai</name>
    <name type="common">Fruit fly</name>
    <dbReference type="NCBI Taxonomy" id="30033"/>
    <lineage>
        <taxon>Eukaryota</taxon>
        <taxon>Metazoa</taxon>
        <taxon>Ecdysozoa</taxon>
        <taxon>Arthropoda</taxon>
        <taxon>Hexapoda</taxon>
        <taxon>Insecta</taxon>
        <taxon>Pterygota</taxon>
        <taxon>Neoptera</taxon>
        <taxon>Endopterygota</taxon>
        <taxon>Diptera</taxon>
        <taxon>Brachycera</taxon>
        <taxon>Muscomorpha</taxon>
        <taxon>Ephydroidea</taxon>
        <taxon>Drosophilidae</taxon>
        <taxon>Drosophila</taxon>
        <taxon>Sophophora</taxon>
    </lineage>
</organism>
<dbReference type="GO" id="GO:0003735">
    <property type="term" value="F:structural constituent of ribosome"/>
    <property type="evidence" value="ECO:0007669"/>
    <property type="project" value="InterPro"/>
</dbReference>
<evidence type="ECO:0000313" key="6">
    <source>
        <dbReference type="Proteomes" id="UP001652661"/>
    </source>
</evidence>
<evidence type="ECO:0000256" key="4">
    <source>
        <dbReference type="ARBA" id="ARBA00035146"/>
    </source>
</evidence>
<name>A0A6P4JBT7_DROKI</name>
<gene>
    <name evidence="7" type="primary">RpS28-like</name>
</gene>
<dbReference type="GO" id="GO:1990904">
    <property type="term" value="C:ribonucleoprotein complex"/>
    <property type="evidence" value="ECO:0007669"/>
    <property type="project" value="UniProtKB-KW"/>
</dbReference>
<comment type="similarity">
    <text evidence="1">Belongs to the eukaryotic ribosomal protein eS28 family.</text>
</comment>
<keyword evidence="6" id="KW-1185">Reference proteome</keyword>
<dbReference type="GO" id="GO:0005840">
    <property type="term" value="C:ribosome"/>
    <property type="evidence" value="ECO:0007669"/>
    <property type="project" value="UniProtKB-KW"/>
</dbReference>
<dbReference type="InterPro" id="IPR012340">
    <property type="entry name" value="NA-bd_OB-fold"/>
</dbReference>
<evidence type="ECO:0000256" key="1">
    <source>
        <dbReference type="ARBA" id="ARBA00005943"/>
    </source>
</evidence>
<evidence type="ECO:0000256" key="2">
    <source>
        <dbReference type="ARBA" id="ARBA00022980"/>
    </source>
</evidence>
<reference evidence="6" key="1">
    <citation type="submission" date="2025-05" db="UniProtKB">
        <authorList>
            <consortium name="RefSeq"/>
        </authorList>
    </citation>
    <scope>NUCLEOTIDE SEQUENCE [LARGE SCALE GENOMIC DNA]</scope>
    <source>
        <strain evidence="6">14028-0561.14</strain>
    </source>
</reference>
<evidence type="ECO:0000256" key="5">
    <source>
        <dbReference type="ARBA" id="ARBA00035453"/>
    </source>
</evidence>
<dbReference type="InterPro" id="IPR000289">
    <property type="entry name" value="Ribosomal_eS28"/>
</dbReference>
<dbReference type="AlphaFoldDB" id="A0A6P4JBT7"/>
<dbReference type="OrthoDB" id="10258930at2759"/>
<dbReference type="Gene3D" id="2.40.50.140">
    <property type="entry name" value="Nucleic acid-binding proteins"/>
    <property type="match status" value="1"/>
</dbReference>
<dbReference type="Proteomes" id="UP001652661">
    <property type="component" value="Chromosome 2L"/>
</dbReference>
<dbReference type="GO" id="GO:0006412">
    <property type="term" value="P:translation"/>
    <property type="evidence" value="ECO:0007669"/>
    <property type="project" value="InterPro"/>
</dbReference>
<accession>A0A6P4JBT7</accession>
<dbReference type="SUPFAM" id="SSF50249">
    <property type="entry name" value="Nucleic acid-binding proteins"/>
    <property type="match status" value="1"/>
</dbReference>
<dbReference type="RefSeq" id="XP_017033031.1">
    <property type="nucleotide sequence ID" value="XM_017177542.2"/>
</dbReference>
<evidence type="ECO:0000256" key="3">
    <source>
        <dbReference type="ARBA" id="ARBA00023274"/>
    </source>
</evidence>
<dbReference type="Pfam" id="PF01200">
    <property type="entry name" value="Ribosomal_S28e"/>
    <property type="match status" value="1"/>
</dbReference>
<protein>
    <recommendedName>
        <fullName evidence="4">Small ribosomal subunit protein eS28</fullName>
    </recommendedName>
    <alternativeName>
        <fullName evidence="5">40S ribosomal protein S28</fullName>
    </alternativeName>
</protein>
<sequence length="93" mass="10216">MSQPVAAKARVIKILGRIGACGILTEVQVQPLDFPKMHFRRSVKGRVRIGDIIDFVDTELAGQPSCRSHSNFGEIESALKIHTQDTKGGKTEK</sequence>
<keyword evidence="3" id="KW-0687">Ribonucleoprotein</keyword>
<evidence type="ECO:0000313" key="7">
    <source>
        <dbReference type="RefSeq" id="XP_017033031.1"/>
    </source>
</evidence>